<sequence length="166" mass="19471">ISSSESREIKNTYFNTFPLIRERQNRYDDHLSSSRIIITPFGRRRQFFGRWGSELKKQAYAYVPQSTVADVLNLALTAAHRMLEKQVPSAEIMLQVHDSFVFQYKEETLPVIIQILNLAFNIPITFEDRTFTIPTEVEIGSNWEEMDKYCDIYYVKGRGVVEYESQ</sequence>
<dbReference type="InterPro" id="IPR002298">
    <property type="entry name" value="DNA_polymerase_A"/>
</dbReference>
<evidence type="ECO:0000259" key="1">
    <source>
        <dbReference type="Pfam" id="PF00476"/>
    </source>
</evidence>
<dbReference type="EMBL" id="BARS01054154">
    <property type="protein sequence ID" value="GAG46108.1"/>
    <property type="molecule type" value="Genomic_DNA"/>
</dbReference>
<dbReference type="GO" id="GO:0003887">
    <property type="term" value="F:DNA-directed DNA polymerase activity"/>
    <property type="evidence" value="ECO:0007669"/>
    <property type="project" value="InterPro"/>
</dbReference>
<accession>X0YBM2</accession>
<dbReference type="InterPro" id="IPR001098">
    <property type="entry name" value="DNA-dir_DNA_pol_A_palm_dom"/>
</dbReference>
<dbReference type="AlphaFoldDB" id="X0YBM2"/>
<dbReference type="Pfam" id="PF00476">
    <property type="entry name" value="DNA_pol_A"/>
    <property type="match status" value="1"/>
</dbReference>
<comment type="caution">
    <text evidence="2">The sequence shown here is derived from an EMBL/GenBank/DDBJ whole genome shotgun (WGS) entry which is preliminary data.</text>
</comment>
<dbReference type="InterPro" id="IPR043502">
    <property type="entry name" value="DNA/RNA_pol_sf"/>
</dbReference>
<dbReference type="PANTHER" id="PTHR10133:SF62">
    <property type="entry name" value="DNA POLYMERASE THETA"/>
    <property type="match status" value="1"/>
</dbReference>
<reference evidence="2" key="1">
    <citation type="journal article" date="2014" name="Front. Microbiol.">
        <title>High frequency of phylogenetically diverse reductive dehalogenase-homologous genes in deep subseafloor sedimentary metagenomes.</title>
        <authorList>
            <person name="Kawai M."/>
            <person name="Futagami T."/>
            <person name="Toyoda A."/>
            <person name="Takaki Y."/>
            <person name="Nishi S."/>
            <person name="Hori S."/>
            <person name="Arai W."/>
            <person name="Tsubouchi T."/>
            <person name="Morono Y."/>
            <person name="Uchiyama I."/>
            <person name="Ito T."/>
            <person name="Fujiyama A."/>
            <person name="Inagaki F."/>
            <person name="Takami H."/>
        </authorList>
    </citation>
    <scope>NUCLEOTIDE SEQUENCE</scope>
    <source>
        <strain evidence="2">Expedition CK06-06</strain>
    </source>
</reference>
<name>X0YBM2_9ZZZZ</name>
<feature type="domain" description="DNA-directed DNA polymerase family A palm" evidence="1">
    <location>
        <begin position="1"/>
        <end position="145"/>
    </location>
</feature>
<organism evidence="2">
    <name type="scientific">marine sediment metagenome</name>
    <dbReference type="NCBI Taxonomy" id="412755"/>
    <lineage>
        <taxon>unclassified sequences</taxon>
        <taxon>metagenomes</taxon>
        <taxon>ecological metagenomes</taxon>
    </lineage>
</organism>
<dbReference type="GO" id="GO:0006302">
    <property type="term" value="P:double-strand break repair"/>
    <property type="evidence" value="ECO:0007669"/>
    <property type="project" value="TreeGrafter"/>
</dbReference>
<dbReference type="Gene3D" id="1.10.150.20">
    <property type="entry name" value="5' to 3' exonuclease, C-terminal subdomain"/>
    <property type="match status" value="1"/>
</dbReference>
<evidence type="ECO:0000313" key="2">
    <source>
        <dbReference type="EMBL" id="GAG46108.1"/>
    </source>
</evidence>
<proteinExistence type="predicted"/>
<feature type="non-terminal residue" evidence="2">
    <location>
        <position position="1"/>
    </location>
</feature>
<dbReference type="SUPFAM" id="SSF56672">
    <property type="entry name" value="DNA/RNA polymerases"/>
    <property type="match status" value="1"/>
</dbReference>
<gene>
    <name evidence="2" type="ORF">S01H1_80227</name>
</gene>
<dbReference type="PANTHER" id="PTHR10133">
    <property type="entry name" value="DNA POLYMERASE I"/>
    <property type="match status" value="1"/>
</dbReference>
<dbReference type="GO" id="GO:0003677">
    <property type="term" value="F:DNA binding"/>
    <property type="evidence" value="ECO:0007669"/>
    <property type="project" value="InterPro"/>
</dbReference>
<dbReference type="Gene3D" id="3.30.70.370">
    <property type="match status" value="1"/>
</dbReference>
<protein>
    <recommendedName>
        <fullName evidence="1">DNA-directed DNA polymerase family A palm domain-containing protein</fullName>
    </recommendedName>
</protein>
<dbReference type="GO" id="GO:0006261">
    <property type="term" value="P:DNA-templated DNA replication"/>
    <property type="evidence" value="ECO:0007669"/>
    <property type="project" value="InterPro"/>
</dbReference>